<comment type="caution">
    <text evidence="1">The sequence shown here is derived from an EMBL/GenBank/DDBJ whole genome shotgun (WGS) entry which is preliminary data.</text>
</comment>
<evidence type="ECO:0000313" key="2">
    <source>
        <dbReference type="Proteomes" id="UP001159405"/>
    </source>
</evidence>
<reference evidence="1 2" key="1">
    <citation type="submission" date="2022-05" db="EMBL/GenBank/DDBJ databases">
        <authorList>
            <consortium name="Genoscope - CEA"/>
            <person name="William W."/>
        </authorList>
    </citation>
    <scope>NUCLEOTIDE SEQUENCE [LARGE SCALE GENOMIC DNA]</scope>
</reference>
<protein>
    <submittedName>
        <fullName evidence="1">Uncharacterized protein</fullName>
    </submittedName>
</protein>
<proteinExistence type="predicted"/>
<sequence>MSGAVLTLQWDCESGHFGTWASSDVLTVRNNQKVYLLLSGNNFLKFSLLSEFLGLEIISETLFYRIQKLYCCPSIKRMWNDKRLSWAHCTICVLYTLMEESLKLLVDQEVVNCQEMGGKSANMQGAKKVSFTACHSGKLLLQRLKDVLKVDHSQMHHHLLYHSLHNLFFFTAEQNRELQEVIHYLDI</sequence>
<accession>A0ABN8Q105</accession>
<dbReference type="PANTHER" id="PTHR31751:SF7">
    <property type="entry name" value="THAP-TYPE DOMAIN-CONTAINING PROTEIN"/>
    <property type="match status" value="1"/>
</dbReference>
<organism evidence="1 2">
    <name type="scientific">Porites lobata</name>
    <dbReference type="NCBI Taxonomy" id="104759"/>
    <lineage>
        <taxon>Eukaryota</taxon>
        <taxon>Metazoa</taxon>
        <taxon>Cnidaria</taxon>
        <taxon>Anthozoa</taxon>
        <taxon>Hexacorallia</taxon>
        <taxon>Scleractinia</taxon>
        <taxon>Fungiina</taxon>
        <taxon>Poritidae</taxon>
        <taxon>Porites</taxon>
    </lineage>
</organism>
<name>A0ABN8Q105_9CNID</name>
<keyword evidence="2" id="KW-1185">Reference proteome</keyword>
<dbReference type="EMBL" id="CALNXK010000095">
    <property type="protein sequence ID" value="CAH3152930.1"/>
    <property type="molecule type" value="Genomic_DNA"/>
</dbReference>
<dbReference type="Proteomes" id="UP001159405">
    <property type="component" value="Unassembled WGS sequence"/>
</dbReference>
<gene>
    <name evidence="1" type="ORF">PLOB_00049314</name>
</gene>
<evidence type="ECO:0000313" key="1">
    <source>
        <dbReference type="EMBL" id="CAH3152930.1"/>
    </source>
</evidence>
<dbReference type="PANTHER" id="PTHR31751">
    <property type="entry name" value="SI:CH211-108C17.2-RELATED-RELATED"/>
    <property type="match status" value="1"/>
</dbReference>